<name>A0A915KR38_ROMCU</name>
<sequence length="136" mass="15465">MKRSAQVSLGEGSGLGSKVIYTCLFWWNGTERNAIESTLPNEREILVPFGLVGCRRSFSTYLQLSFPIEAHKTIKDSSMPSCKRIIGETKSKIYDKEEKYDESFIPFSIARLESPNRECAQLRIAHMKIDQLVSEV</sequence>
<dbReference type="AlphaFoldDB" id="A0A915KR38"/>
<protein>
    <submittedName>
        <fullName evidence="2">Uncharacterized protein</fullName>
    </submittedName>
</protein>
<dbReference type="Proteomes" id="UP000887565">
    <property type="component" value="Unplaced"/>
</dbReference>
<evidence type="ECO:0000313" key="1">
    <source>
        <dbReference type="Proteomes" id="UP000887565"/>
    </source>
</evidence>
<keyword evidence="1" id="KW-1185">Reference proteome</keyword>
<organism evidence="1 2">
    <name type="scientific">Romanomermis culicivorax</name>
    <name type="common">Nematode worm</name>
    <dbReference type="NCBI Taxonomy" id="13658"/>
    <lineage>
        <taxon>Eukaryota</taxon>
        <taxon>Metazoa</taxon>
        <taxon>Ecdysozoa</taxon>
        <taxon>Nematoda</taxon>
        <taxon>Enoplea</taxon>
        <taxon>Dorylaimia</taxon>
        <taxon>Mermithida</taxon>
        <taxon>Mermithoidea</taxon>
        <taxon>Mermithidae</taxon>
        <taxon>Romanomermis</taxon>
    </lineage>
</organism>
<accession>A0A915KR38</accession>
<evidence type="ECO:0000313" key="2">
    <source>
        <dbReference type="WBParaSite" id="nRc.2.0.1.t40158-RA"/>
    </source>
</evidence>
<dbReference type="WBParaSite" id="nRc.2.0.1.t40158-RA">
    <property type="protein sequence ID" value="nRc.2.0.1.t40158-RA"/>
    <property type="gene ID" value="nRc.2.0.1.g40158"/>
</dbReference>
<proteinExistence type="predicted"/>
<reference evidence="2" key="1">
    <citation type="submission" date="2022-11" db="UniProtKB">
        <authorList>
            <consortium name="WormBaseParasite"/>
        </authorList>
    </citation>
    <scope>IDENTIFICATION</scope>
</reference>